<reference evidence="2 3" key="1">
    <citation type="submission" date="2018-07" db="EMBL/GenBank/DDBJ databases">
        <title>Complete genome sequencing of Ornithinimicrobium sp. AMA3305.</title>
        <authorList>
            <person name="Bae J.-W."/>
        </authorList>
    </citation>
    <scope>NUCLEOTIDE SEQUENCE [LARGE SCALE GENOMIC DNA]</scope>
    <source>
        <strain evidence="2 3">AMA3305</strain>
    </source>
</reference>
<dbReference type="Proteomes" id="UP000253790">
    <property type="component" value="Chromosome"/>
</dbReference>
<feature type="signal peptide" evidence="1">
    <location>
        <begin position="1"/>
        <end position="22"/>
    </location>
</feature>
<accession>A0A345NNJ7</accession>
<proteinExistence type="predicted"/>
<evidence type="ECO:0000313" key="3">
    <source>
        <dbReference type="Proteomes" id="UP000253790"/>
    </source>
</evidence>
<dbReference type="EMBL" id="CP031229">
    <property type="protein sequence ID" value="AXH96605.1"/>
    <property type="molecule type" value="Genomic_DNA"/>
</dbReference>
<keyword evidence="3" id="KW-1185">Reference proteome</keyword>
<sequence length="236" mass="23827">MRIRWISGLGLLLSFALSGVVAANAGTAATVSSVDTMFVGGTGAVELTEAELFDIGVVAKDKGISMDQAVAELAGQNEFASLTTEISEQFPDQFAYARWDKGVGEVGMKGALPAGAAEVANQSPARVKVVQGIGWAEKDVKAAGEALHYAVRDATGGAEVHTDIDAETGTVSVTFDGAPGATTRTASQVVATPEVAKAASRIPAGVTVAITKGTVGGGSDTVYGVGTWAAARPASR</sequence>
<keyword evidence="1" id="KW-0732">Signal</keyword>
<feature type="chain" id="PRO_5016692710" evidence="1">
    <location>
        <begin position="23"/>
        <end position="236"/>
    </location>
</feature>
<protein>
    <submittedName>
        <fullName evidence="2">Uncharacterized protein</fullName>
    </submittedName>
</protein>
<name>A0A345NNJ7_9MICO</name>
<gene>
    <name evidence="2" type="ORF">DV701_11160</name>
</gene>
<dbReference type="KEGG" id="orn:DV701_11160"/>
<dbReference type="RefSeq" id="WP_114928370.1">
    <property type="nucleotide sequence ID" value="NZ_CP031229.1"/>
</dbReference>
<evidence type="ECO:0000256" key="1">
    <source>
        <dbReference type="SAM" id="SignalP"/>
    </source>
</evidence>
<organism evidence="2 3">
    <name type="scientific">Ornithinimicrobium avium</name>
    <dbReference type="NCBI Taxonomy" id="2283195"/>
    <lineage>
        <taxon>Bacteria</taxon>
        <taxon>Bacillati</taxon>
        <taxon>Actinomycetota</taxon>
        <taxon>Actinomycetes</taxon>
        <taxon>Micrococcales</taxon>
        <taxon>Ornithinimicrobiaceae</taxon>
        <taxon>Ornithinimicrobium</taxon>
    </lineage>
</organism>
<evidence type="ECO:0000313" key="2">
    <source>
        <dbReference type="EMBL" id="AXH96605.1"/>
    </source>
</evidence>
<dbReference type="AlphaFoldDB" id="A0A345NNJ7"/>